<dbReference type="InterPro" id="IPR003593">
    <property type="entry name" value="AAA+_ATPase"/>
</dbReference>
<dbReference type="InterPro" id="IPR027417">
    <property type="entry name" value="P-loop_NTPase"/>
</dbReference>
<comment type="caution">
    <text evidence="5">The sequence shown here is derived from an EMBL/GenBank/DDBJ whole genome shotgun (WGS) entry which is preliminary data.</text>
</comment>
<evidence type="ECO:0000313" key="6">
    <source>
        <dbReference type="Proteomes" id="UP000737018"/>
    </source>
</evidence>
<dbReference type="InterPro" id="IPR015415">
    <property type="entry name" value="Spast_Vps4_C"/>
</dbReference>
<dbReference type="GO" id="GO:0016887">
    <property type="term" value="F:ATP hydrolysis activity"/>
    <property type="evidence" value="ECO:0007669"/>
    <property type="project" value="InterPro"/>
</dbReference>
<dbReference type="InterPro" id="IPR003960">
    <property type="entry name" value="ATPase_AAA_CS"/>
</dbReference>
<sequence>LGDLLEVKTNSVLQMTDSLNRLYDEANTTLLQAVAEDRNDKKDIAYKLYEKAYKQLCHYRKEFDDRCLRHFQRAEELERTRSSGSSTTATVQFWRFPTDSSPKSSYFVKSSNVKSSNVKFDDVAGLEHCKQVLIEAATWPEKFPKFFTGNRKPWRSVLLFGPPGSGKTLLAKAIAAKAGFHFSSISPSAIVSKWMGESEQHVKDLFQEAREKRPSIIFIDEIDSLCGTRGANNENEPSRRIKSELLVHMQGVCDGVEHVLILAATNTPYALDKAILRRFDLRIYIPLPNEEARKHIFKVQIGETPSEIDENGLKRLAEWTDGFSGSDISSYVKDALYRPIRTLRKKSFVKTKDNVWVPCHDAGVSDKKSLVDIEKLNETEQIQVPKITLDDFEEVRYRHKRTVKDAELKQLEEFKNEFGVAGEM</sequence>
<feature type="domain" description="AAA+ ATPase" evidence="4">
    <location>
        <begin position="153"/>
        <end position="289"/>
    </location>
</feature>
<dbReference type="InterPro" id="IPR050304">
    <property type="entry name" value="MT-severing_AAA_ATPase"/>
</dbReference>
<dbReference type="PANTHER" id="PTHR23074">
    <property type="entry name" value="AAA DOMAIN-CONTAINING"/>
    <property type="match status" value="1"/>
</dbReference>
<keyword evidence="2 3" id="KW-0067">ATP-binding</keyword>
<dbReference type="Pfam" id="PF17862">
    <property type="entry name" value="AAA_lid_3"/>
    <property type="match status" value="1"/>
</dbReference>
<dbReference type="AlphaFoldDB" id="A0A8J4VD27"/>
<keyword evidence="6" id="KW-1185">Reference proteome</keyword>
<dbReference type="GO" id="GO:0005524">
    <property type="term" value="F:ATP binding"/>
    <property type="evidence" value="ECO:0007669"/>
    <property type="project" value="UniProtKB-KW"/>
</dbReference>
<dbReference type="Proteomes" id="UP000737018">
    <property type="component" value="Unassembled WGS sequence"/>
</dbReference>
<feature type="non-terminal residue" evidence="5">
    <location>
        <position position="1"/>
    </location>
</feature>
<dbReference type="GO" id="GO:0007033">
    <property type="term" value="P:vacuole organization"/>
    <property type="evidence" value="ECO:0007669"/>
    <property type="project" value="TreeGrafter"/>
</dbReference>
<dbReference type="InterPro" id="IPR003959">
    <property type="entry name" value="ATPase_AAA_core"/>
</dbReference>
<evidence type="ECO:0000259" key="4">
    <source>
        <dbReference type="SMART" id="SM00382"/>
    </source>
</evidence>
<dbReference type="Pfam" id="PF00004">
    <property type="entry name" value="AAA"/>
    <property type="match status" value="1"/>
</dbReference>
<dbReference type="InterPro" id="IPR036181">
    <property type="entry name" value="MIT_dom_sf"/>
</dbReference>
<keyword evidence="1 3" id="KW-0547">Nucleotide-binding</keyword>
<dbReference type="EMBL" id="JRKL02005503">
    <property type="protein sequence ID" value="KAF3950380.1"/>
    <property type="molecule type" value="Genomic_DNA"/>
</dbReference>
<proteinExistence type="inferred from homology"/>
<dbReference type="FunFam" id="3.40.50.300:FF:002588">
    <property type="entry name" value="ATPase, AAA family"/>
    <property type="match status" value="1"/>
</dbReference>
<evidence type="ECO:0000256" key="1">
    <source>
        <dbReference type="ARBA" id="ARBA00022741"/>
    </source>
</evidence>
<evidence type="ECO:0000256" key="2">
    <source>
        <dbReference type="ARBA" id="ARBA00022840"/>
    </source>
</evidence>
<dbReference type="PANTHER" id="PTHR23074:SF83">
    <property type="entry name" value="VACUOLAR PROTEIN SORTING-ASSOCIATED PROTEIN 4A"/>
    <property type="match status" value="1"/>
</dbReference>
<evidence type="ECO:0000313" key="5">
    <source>
        <dbReference type="EMBL" id="KAF3950380.1"/>
    </source>
</evidence>
<organism evidence="5 6">
    <name type="scientific">Castanea mollissima</name>
    <name type="common">Chinese chestnut</name>
    <dbReference type="NCBI Taxonomy" id="60419"/>
    <lineage>
        <taxon>Eukaryota</taxon>
        <taxon>Viridiplantae</taxon>
        <taxon>Streptophyta</taxon>
        <taxon>Embryophyta</taxon>
        <taxon>Tracheophyta</taxon>
        <taxon>Spermatophyta</taxon>
        <taxon>Magnoliopsida</taxon>
        <taxon>eudicotyledons</taxon>
        <taxon>Gunneridae</taxon>
        <taxon>Pentapetalae</taxon>
        <taxon>rosids</taxon>
        <taxon>fabids</taxon>
        <taxon>Fagales</taxon>
        <taxon>Fagaceae</taxon>
        <taxon>Castanea</taxon>
    </lineage>
</organism>
<dbReference type="Gene3D" id="3.40.50.300">
    <property type="entry name" value="P-loop containing nucleotide triphosphate hydrolases"/>
    <property type="match status" value="1"/>
</dbReference>
<reference evidence="5" key="1">
    <citation type="submission" date="2020-03" db="EMBL/GenBank/DDBJ databases">
        <title>Castanea mollissima Vanexum genome sequencing.</title>
        <authorList>
            <person name="Staton M."/>
        </authorList>
    </citation>
    <scope>NUCLEOTIDE SEQUENCE</scope>
    <source>
        <tissue evidence="5">Leaf</tissue>
    </source>
</reference>
<dbReference type="GO" id="GO:0016197">
    <property type="term" value="P:endosomal transport"/>
    <property type="evidence" value="ECO:0007669"/>
    <property type="project" value="TreeGrafter"/>
</dbReference>
<evidence type="ECO:0000256" key="3">
    <source>
        <dbReference type="RuleBase" id="RU003651"/>
    </source>
</evidence>
<dbReference type="InterPro" id="IPR041569">
    <property type="entry name" value="AAA_lid_3"/>
</dbReference>
<dbReference type="Pfam" id="PF09336">
    <property type="entry name" value="Vps4_C"/>
    <property type="match status" value="1"/>
</dbReference>
<dbReference type="SUPFAM" id="SSF52540">
    <property type="entry name" value="P-loop containing nucleoside triphosphate hydrolases"/>
    <property type="match status" value="1"/>
</dbReference>
<name>A0A8J4VD27_9ROSI</name>
<gene>
    <name evidence="5" type="ORF">CMV_023862</name>
</gene>
<protein>
    <recommendedName>
        <fullName evidence="4">AAA+ ATPase domain-containing protein</fullName>
    </recommendedName>
</protein>
<dbReference type="Gene3D" id="1.10.8.60">
    <property type="match status" value="1"/>
</dbReference>
<dbReference type="PROSITE" id="PS00674">
    <property type="entry name" value="AAA"/>
    <property type="match status" value="1"/>
</dbReference>
<dbReference type="OrthoDB" id="1489721at2759"/>
<accession>A0A8J4VD27</accession>
<comment type="similarity">
    <text evidence="3">Belongs to the AAA ATPase family.</text>
</comment>
<dbReference type="SMART" id="SM00382">
    <property type="entry name" value="AAA"/>
    <property type="match status" value="1"/>
</dbReference>
<dbReference type="SUPFAM" id="SSF116846">
    <property type="entry name" value="MIT domain"/>
    <property type="match status" value="1"/>
</dbReference>